<dbReference type="PROSITE" id="PS00913">
    <property type="entry name" value="ADH_IRON_1"/>
    <property type="match status" value="1"/>
</dbReference>
<feature type="domain" description="Alcohol dehydrogenase iron-type/glycerol dehydrogenase GldA" evidence="2">
    <location>
        <begin position="9"/>
        <end position="175"/>
    </location>
</feature>
<dbReference type="InterPro" id="IPR018211">
    <property type="entry name" value="ADH_Fe_CS"/>
</dbReference>
<dbReference type="InterPro" id="IPR001670">
    <property type="entry name" value="ADH_Fe/GldA"/>
</dbReference>
<protein>
    <submittedName>
        <fullName evidence="4">NADH-dependent butanol dehydrogenase</fullName>
        <ecNumber evidence="4">1.1.1.-</ecNumber>
    </submittedName>
</protein>
<dbReference type="GO" id="GO:1990002">
    <property type="term" value="F:methylglyoxal reductase (NADPH) (acetol producing) activity"/>
    <property type="evidence" value="ECO:0007669"/>
    <property type="project" value="TreeGrafter"/>
</dbReference>
<dbReference type="GO" id="GO:0005829">
    <property type="term" value="C:cytosol"/>
    <property type="evidence" value="ECO:0007669"/>
    <property type="project" value="TreeGrafter"/>
</dbReference>
<sequence>MNNFEFYSPTRILFGKGSMNKIHEHVPKIGKRVLLVYGKGSIKHNGIYDTVMRELSDCKVVELSGVEPNPKIESVKQGVKLCRKHQVEVVMAIGGGSSFDCAKAIAAATFYEGDAWDLVIGQAKVTKALPVVCVVTMSATGSEMNNVAVISNMKTHQKIGLHDDLLCPVLSILDPENLYSVPPMQTAAGTADILSHLWEQFFTNVEDAYVQDGLAIGAMKACIHYGPIAIHEPTNYSARANLMWAAPMALNGLLKTGYSMTWSCHGMEHVLSAYYDITHGVGLAILTPRWMRYVLDETTVSRFKKYGVEVWGLDASKDEFWIANKAIEKTENFLYKTLGLPSTLQEVGIDDSKLDEMADSCIRDKGGKIKGFKTLYKEDVLQIFKNSL</sequence>
<evidence type="ECO:0000313" key="4">
    <source>
        <dbReference type="EMBL" id="SUO04997.1"/>
    </source>
</evidence>
<evidence type="ECO:0000313" key="5">
    <source>
        <dbReference type="Proteomes" id="UP000255523"/>
    </source>
</evidence>
<dbReference type="EMBL" id="UHFX01000003">
    <property type="protein sequence ID" value="SUO04997.1"/>
    <property type="molecule type" value="Genomic_DNA"/>
</dbReference>
<dbReference type="Proteomes" id="UP000255523">
    <property type="component" value="Unassembled WGS sequence"/>
</dbReference>
<proteinExistence type="predicted"/>
<gene>
    <name evidence="4" type="primary">bdh_3</name>
    <name evidence="4" type="ORF">NCTC11087_01930</name>
</gene>
<dbReference type="FunFam" id="3.40.50.1970:FF:000003">
    <property type="entry name" value="Alcohol dehydrogenase, iron-containing"/>
    <property type="match status" value="1"/>
</dbReference>
<dbReference type="GeneID" id="77462865"/>
<dbReference type="Pfam" id="PF25137">
    <property type="entry name" value="ADH_Fe_C"/>
    <property type="match status" value="1"/>
</dbReference>
<feature type="domain" description="Fe-containing alcohol dehydrogenase-like C-terminal" evidence="3">
    <location>
        <begin position="186"/>
        <end position="387"/>
    </location>
</feature>
<organism evidence="4 5">
    <name type="scientific">Faecalicoccus pleomorphus</name>
    <dbReference type="NCBI Taxonomy" id="1323"/>
    <lineage>
        <taxon>Bacteria</taxon>
        <taxon>Bacillati</taxon>
        <taxon>Bacillota</taxon>
        <taxon>Erysipelotrichia</taxon>
        <taxon>Erysipelotrichales</taxon>
        <taxon>Erysipelotrichaceae</taxon>
        <taxon>Faecalicoccus</taxon>
    </lineage>
</organism>
<dbReference type="GO" id="GO:1990362">
    <property type="term" value="F:butanol dehydrogenase (NAD+) activity"/>
    <property type="evidence" value="ECO:0007669"/>
    <property type="project" value="InterPro"/>
</dbReference>
<dbReference type="Pfam" id="PF00465">
    <property type="entry name" value="Fe-ADH"/>
    <property type="match status" value="1"/>
</dbReference>
<dbReference type="InterPro" id="IPR044731">
    <property type="entry name" value="BDH-like"/>
</dbReference>
<dbReference type="PROSITE" id="PS00060">
    <property type="entry name" value="ADH_IRON_2"/>
    <property type="match status" value="1"/>
</dbReference>
<dbReference type="GO" id="GO:0008106">
    <property type="term" value="F:alcohol dehydrogenase (NADP+) activity"/>
    <property type="evidence" value="ECO:0007669"/>
    <property type="project" value="TreeGrafter"/>
</dbReference>
<reference evidence="4 5" key="1">
    <citation type="submission" date="2018-06" db="EMBL/GenBank/DDBJ databases">
        <authorList>
            <consortium name="Pathogen Informatics"/>
            <person name="Doyle S."/>
        </authorList>
    </citation>
    <scope>NUCLEOTIDE SEQUENCE [LARGE SCALE GENOMIC DNA]</scope>
    <source>
        <strain evidence="4 5">NCTC11087</strain>
    </source>
</reference>
<dbReference type="Gene3D" id="1.20.1090.10">
    <property type="entry name" value="Dehydroquinate synthase-like - alpha domain"/>
    <property type="match status" value="1"/>
</dbReference>
<dbReference type="RefSeq" id="WP_022789574.1">
    <property type="nucleotide sequence ID" value="NZ_UHFX01000003.1"/>
</dbReference>
<dbReference type="SUPFAM" id="SSF56796">
    <property type="entry name" value="Dehydroquinate synthase-like"/>
    <property type="match status" value="1"/>
</dbReference>
<dbReference type="PANTHER" id="PTHR43633:SF1">
    <property type="entry name" value="ALCOHOL DEHYDROGENASE YQHD"/>
    <property type="match status" value="1"/>
</dbReference>
<dbReference type="PANTHER" id="PTHR43633">
    <property type="entry name" value="ALCOHOL DEHYDROGENASE YQHD"/>
    <property type="match status" value="1"/>
</dbReference>
<evidence type="ECO:0000256" key="1">
    <source>
        <dbReference type="ARBA" id="ARBA00023002"/>
    </source>
</evidence>
<dbReference type="InterPro" id="IPR056798">
    <property type="entry name" value="ADH_Fe_C"/>
</dbReference>
<evidence type="ECO:0000259" key="2">
    <source>
        <dbReference type="Pfam" id="PF00465"/>
    </source>
</evidence>
<keyword evidence="5" id="KW-1185">Reference proteome</keyword>
<dbReference type="Gene3D" id="3.40.50.1970">
    <property type="match status" value="1"/>
</dbReference>
<dbReference type="AlphaFoldDB" id="A0A380LP20"/>
<dbReference type="OrthoDB" id="9801156at2"/>
<evidence type="ECO:0000259" key="3">
    <source>
        <dbReference type="Pfam" id="PF25137"/>
    </source>
</evidence>
<name>A0A380LP20_9FIRM</name>
<dbReference type="EC" id="1.1.1.-" evidence="4"/>
<dbReference type="CDD" id="cd08187">
    <property type="entry name" value="BDH"/>
    <property type="match status" value="1"/>
</dbReference>
<accession>A0A380LP20</accession>
<dbReference type="GO" id="GO:0046872">
    <property type="term" value="F:metal ion binding"/>
    <property type="evidence" value="ECO:0007669"/>
    <property type="project" value="InterPro"/>
</dbReference>
<keyword evidence="1 4" id="KW-0560">Oxidoreductase</keyword>